<feature type="compositionally biased region" description="Polar residues" evidence="7">
    <location>
        <begin position="1699"/>
        <end position="1729"/>
    </location>
</feature>
<feature type="coiled-coil region" evidence="6">
    <location>
        <begin position="1287"/>
        <end position="1480"/>
    </location>
</feature>
<feature type="region of interest" description="Disordered" evidence="7">
    <location>
        <begin position="1957"/>
        <end position="1998"/>
    </location>
</feature>
<evidence type="ECO:0000259" key="8">
    <source>
        <dbReference type="Pfam" id="PF07926"/>
    </source>
</evidence>
<evidence type="ECO:0000256" key="6">
    <source>
        <dbReference type="SAM" id="Coils"/>
    </source>
</evidence>
<dbReference type="GO" id="GO:0017056">
    <property type="term" value="F:structural constituent of nuclear pore"/>
    <property type="evidence" value="ECO:0007669"/>
    <property type="project" value="TreeGrafter"/>
</dbReference>
<dbReference type="GO" id="GO:0006606">
    <property type="term" value="P:protein import into nucleus"/>
    <property type="evidence" value="ECO:0007669"/>
    <property type="project" value="InterPro"/>
</dbReference>
<feature type="compositionally biased region" description="Acidic residues" evidence="7">
    <location>
        <begin position="1825"/>
        <end position="1845"/>
    </location>
</feature>
<feature type="region of interest" description="Disordered" evidence="7">
    <location>
        <begin position="1862"/>
        <end position="1904"/>
    </location>
</feature>
<comment type="subcellular location">
    <subcellularLocation>
        <location evidence="1">Nucleus</location>
    </subcellularLocation>
</comment>
<dbReference type="EMBL" id="CAKKLH010000023">
    <property type="protein sequence ID" value="CAH0099639.1"/>
    <property type="molecule type" value="Genomic_DNA"/>
</dbReference>
<feature type="compositionally biased region" description="Basic and acidic residues" evidence="7">
    <location>
        <begin position="1797"/>
        <end position="1824"/>
    </location>
</feature>
<protein>
    <recommendedName>
        <fullName evidence="3">Nucleoprotein TPR</fullName>
    </recommendedName>
</protein>
<feature type="compositionally biased region" description="Polar residues" evidence="7">
    <location>
        <begin position="2050"/>
        <end position="2061"/>
    </location>
</feature>
<feature type="region of interest" description="Disordered" evidence="7">
    <location>
        <begin position="1768"/>
        <end position="1848"/>
    </location>
</feature>
<dbReference type="GO" id="GO:0006406">
    <property type="term" value="P:mRNA export from nucleus"/>
    <property type="evidence" value="ECO:0007669"/>
    <property type="project" value="TreeGrafter"/>
</dbReference>
<evidence type="ECO:0000259" key="9">
    <source>
        <dbReference type="Pfam" id="PF25481"/>
    </source>
</evidence>
<feature type="coiled-coil region" evidence="6">
    <location>
        <begin position="63"/>
        <end position="160"/>
    </location>
</feature>
<reference evidence="11" key="1">
    <citation type="submission" date="2021-11" db="EMBL/GenBank/DDBJ databases">
        <authorList>
            <person name="Schell T."/>
        </authorList>
    </citation>
    <scope>NUCLEOTIDE SEQUENCE</scope>
    <source>
        <strain evidence="11">M5</strain>
    </source>
</reference>
<name>A0A8J2RH47_9CRUS</name>
<dbReference type="Pfam" id="PF25785">
    <property type="entry name" value="TPR"/>
    <property type="match status" value="1"/>
</dbReference>
<evidence type="ECO:0000256" key="4">
    <source>
        <dbReference type="ARBA" id="ARBA00023054"/>
    </source>
</evidence>
<accession>A0A8J2RH47</accession>
<dbReference type="InterPro" id="IPR012929">
    <property type="entry name" value="Nucleoprot-TPR/MLP1-2_dom"/>
</dbReference>
<feature type="compositionally biased region" description="Low complexity" evidence="7">
    <location>
        <begin position="2180"/>
        <end position="2215"/>
    </location>
</feature>
<gene>
    <name evidence="11" type="ORF">DGAL_LOCUS1787</name>
</gene>
<feature type="coiled-coil region" evidence="6">
    <location>
        <begin position="221"/>
        <end position="361"/>
    </location>
</feature>
<dbReference type="GO" id="GO:0034399">
    <property type="term" value="C:nuclear periphery"/>
    <property type="evidence" value="ECO:0007669"/>
    <property type="project" value="UniProtKB-ARBA"/>
</dbReference>
<dbReference type="InterPro" id="IPR057974">
    <property type="entry name" value="NUA/TPR/MLP1-2-like_dom"/>
</dbReference>
<dbReference type="PANTHER" id="PTHR18898:SF2">
    <property type="entry name" value="NUCLEOPROTEIN TPR"/>
    <property type="match status" value="1"/>
</dbReference>
<comment type="similarity">
    <text evidence="2">Belongs to the TPR family.</text>
</comment>
<feature type="coiled-coil region" evidence="6">
    <location>
        <begin position="828"/>
        <end position="901"/>
    </location>
</feature>
<feature type="coiled-coil region" evidence="6">
    <location>
        <begin position="546"/>
        <end position="613"/>
    </location>
</feature>
<proteinExistence type="inferred from homology"/>
<feature type="compositionally biased region" description="Polar residues" evidence="7">
    <location>
        <begin position="2080"/>
        <end position="2096"/>
    </location>
</feature>
<feature type="compositionally biased region" description="Polar residues" evidence="7">
    <location>
        <begin position="1783"/>
        <end position="1796"/>
    </location>
</feature>
<dbReference type="Proteomes" id="UP000789390">
    <property type="component" value="Unassembled WGS sequence"/>
</dbReference>
<feature type="domain" description="NUA/TPR/MLP1-2-like" evidence="10">
    <location>
        <begin position="473"/>
        <end position="572"/>
    </location>
</feature>
<evidence type="ECO:0000256" key="2">
    <source>
        <dbReference type="ARBA" id="ARBA00005274"/>
    </source>
</evidence>
<evidence type="ECO:0000313" key="12">
    <source>
        <dbReference type="Proteomes" id="UP000789390"/>
    </source>
</evidence>
<feature type="coiled-coil region" evidence="6">
    <location>
        <begin position="933"/>
        <end position="1147"/>
    </location>
</feature>
<feature type="coiled-coil region" evidence="6">
    <location>
        <begin position="659"/>
        <end position="798"/>
    </location>
</feature>
<sequence length="2318" mass="259703">MAAVSLLSLVLSEDEFKILNDSIKIKLEEVFKKHEYDSNHLNIKFAKLQTQSEQQCFELDSQLQQLQDRSRREESLIQELTDGKAKVEADLVSSQDQLKHVGSKLALLEAIQQDWKKEKETLLEEKDSLNSLLSRRNDDLDRLTGELKTLTDQLVYANKEKSEALIKTEELNSQQLSLEYKEKRLDQERELIVRQQRLLQDELETRTKEIMNIRREKTSKVLELQADLSEKIEELRIAQKSIGELTTTIERHERYIKELNDKLKELSETEMKMSENNRNELRSQMRLCDLYKASSEDAQAKADELTKTTEELQRLLRDASARFGNLETDSKAQIDHLNDQLQKSSETNSELKKELERANALLDPNKSRLMTEENIEAMSPSAAAASRLLKSGMTLTQIYSQYVSISEQMLFKEEENKKLNNYIDQILRELEDRAPTIARQREDYEKSIEMVANLTRQLNLAVEEAETERDNALEARRMLGQSQRTSQRLEKQVADLSKQVCLLIRETEELRGNRLRDERVDDDQVSSSEGSAAAVISRHLVTFRDVEELQQKNQMLLTTLREVTEKQDAAEQSEVDTKTAKIQQALENALSEVENLRDTRRRHEELMQSVIQQRDMYRILLQEAGLGESQSPSKFRNVVTSTPAPVRQESVRPDIELQLNESKKHVEEQEAKFQSIIKEKKEKEVALCSQVQALQEQLTELRAQNVRLSTHNEYADAKEKLLQGNLDSCKKQLNALEDKNKIYACTIAKHEQSIAVLRDEAMNAQQLLARAEVNVSMLQEEKQLLKDAEQRLLVERNALVSERRSQGLLHANLESIKLNLERGECETRMRLQNNVTSLEQQIELLRKKLDLEEQRYRETVKSFEDKILSDQTLLKAAEEKAANAEAQLVAIRERLTAAESRTGLTSPTRKGQVTRLLSTTPTPVASANDSDLVGDLRAQLAEARAESSKYREQLELVRQQAEQFRSIADSMEEQLNKSNVAGLTFKQETEQHLAKLNEERSELARNLQEAQNKLKTLEEGAAILGQATAHQSEEVSNRITRLEAELASMAEKVQFAEASEAKAREEALHQIKNAKEAQEKYERELMQHAADVEQLNVVREQFERTRSELAVLQQTSARLETELASGRVSWEAQKEMLEKEASEKARRCCDLDKQVDLMQQQIVTLSTRMAAATRCQEIAVRTQSGDDSNTSLNVSISEEDVRSTDQLLELVRFLRREKEIAISRSEVQEAETQRLKTQLEQAERLANEAQTNLHHERERSATSALTSEKHTEMLRRLETLNALTDSNRLLRDERSDLVSKLEELTVKVSALETELEPLRATNHEATSKLDELSTENNTLRKQVVAWKNRATALQERAGRATADEIKKLQSDKELVQKQLEQIQKQVEHMKEIQAKTTTQLTETQRINTQLITAQQKLQEEARIAKEESQKAQADMTTALSKRDEEMAKAADQANQLRRIARKYKTQYEELKVEHEKLVGDKAATSAAADSATAASVQEEAASAATAEASAASAVAQSTRIQELEEQIVQLTTELEQIKQENQVMRSKDEKATNVLKTTRQKLASLPNLVKEKEALVSQLAEARSKIENLEQGSEELNVRTAALRSQLEGRLNRLERENSELSAAKLALESELETLKQRIPVLQRQVEAYQKQLVLVQQKQQKQQIQQAPQQSSNKPPIPDKTVSENPPTANIKPMASGTAVTPQRPPVSSSPGQATSGPSQVHRSTPTASIRPMAMTSRTLAVQPTSVSVSPMAPPLIAIAAPTPVAPSTPLVREDEPVAGPSSISDGDHTPSTTGADDRSKKRTRITEESLDDASAKRTRLSEQTEEEVEVVDLQDEPTEESTEEYAARTGEMDLVIEYEEQPQDDHEVEEEEVEEGLIESEEEEMVETVDSEEGEQEEECDEIVVEEQREDVEEQIQSGHDSEAALTINEDESASAAVEPPTETEEIVVVVQEEQQPAAEDAESETFAPATNEAIPSGVSQATIRPPPREDRLPSFGRNTLAFEDVGDDGIVPSTPVLLRPRTNDGFAEAVSSPQVNTRFVFGTVQDPSLSAGSSNINALSHLESQGMEDTRMDLSQLDENSGRSVPSTPLQTSPHDELPAVCQGEDASVVPSGNAEEQGDFEGGPDLEGDAAAEIDLLGEDDQDTGENEHSASQMGQDAAPATSTEDESMPEGSTVQSTEGSSQSMTTQTSSTPSLSSSPTIRTTMTRRGTMAGFPRGRGMSREDSRLSAAPNPSRPVPITWTPNTGSQPAPAYIPNPARVFRRTPALVASPAPVTPSVITEPVVNVATASPVSTLVRGRGAARGRPRSRVARRM</sequence>
<feature type="compositionally biased region" description="Acidic residues" evidence="7">
    <location>
        <begin position="2120"/>
        <end position="2149"/>
    </location>
</feature>
<dbReference type="GO" id="GO:0005643">
    <property type="term" value="C:nuclear pore"/>
    <property type="evidence" value="ECO:0007669"/>
    <property type="project" value="UniProtKB-ARBA"/>
</dbReference>
<feature type="domain" description="Nucleoprotein TPR/MLP1-2" evidence="8">
    <location>
        <begin position="1039"/>
        <end position="1162"/>
    </location>
</feature>
<dbReference type="OrthoDB" id="343070at2759"/>
<evidence type="ECO:0000256" key="1">
    <source>
        <dbReference type="ARBA" id="ARBA00004123"/>
    </source>
</evidence>
<dbReference type="Pfam" id="PF07926">
    <property type="entry name" value="TPR_MLP1_2"/>
    <property type="match status" value="1"/>
</dbReference>
<comment type="caution">
    <text evidence="11">The sequence shown here is derived from an EMBL/GenBank/DDBJ whole genome shotgun (WGS) entry which is preliminary data.</text>
</comment>
<feature type="region of interest" description="Disordered" evidence="7">
    <location>
        <begin position="1664"/>
        <end position="1733"/>
    </location>
</feature>
<keyword evidence="5" id="KW-0539">Nucleus</keyword>
<keyword evidence="12" id="KW-1185">Reference proteome</keyword>
<feature type="region of interest" description="Disordered" evidence="7">
    <location>
        <begin position="1248"/>
        <end position="1267"/>
    </location>
</feature>
<evidence type="ECO:0000313" key="11">
    <source>
        <dbReference type="EMBL" id="CAH0099639.1"/>
    </source>
</evidence>
<feature type="coiled-coil region" evidence="6">
    <location>
        <begin position="427"/>
        <end position="499"/>
    </location>
</feature>
<feature type="coiled-coil region" evidence="6">
    <location>
        <begin position="1513"/>
        <end position="1652"/>
    </location>
</feature>
<dbReference type="PANTHER" id="PTHR18898">
    <property type="entry name" value="NUCLEOPROTEIN TPR-RELATED"/>
    <property type="match status" value="1"/>
</dbReference>
<evidence type="ECO:0000256" key="3">
    <source>
        <dbReference type="ARBA" id="ARBA00019789"/>
    </source>
</evidence>
<dbReference type="Pfam" id="PF25481">
    <property type="entry name" value="Nucleoprot-TPR"/>
    <property type="match status" value="1"/>
</dbReference>
<feature type="region of interest" description="Disordered" evidence="7">
    <location>
        <begin position="2050"/>
        <end position="2259"/>
    </location>
</feature>
<evidence type="ECO:0000259" key="10">
    <source>
        <dbReference type="Pfam" id="PF25785"/>
    </source>
</evidence>
<evidence type="ECO:0000256" key="5">
    <source>
        <dbReference type="ARBA" id="ARBA00023242"/>
    </source>
</evidence>
<dbReference type="InterPro" id="IPR057577">
    <property type="entry name" value="Nucleoprot-TPR/MLP1_dom"/>
</dbReference>
<organism evidence="11 12">
    <name type="scientific">Daphnia galeata</name>
    <dbReference type="NCBI Taxonomy" id="27404"/>
    <lineage>
        <taxon>Eukaryota</taxon>
        <taxon>Metazoa</taxon>
        <taxon>Ecdysozoa</taxon>
        <taxon>Arthropoda</taxon>
        <taxon>Crustacea</taxon>
        <taxon>Branchiopoda</taxon>
        <taxon>Diplostraca</taxon>
        <taxon>Cladocera</taxon>
        <taxon>Anomopoda</taxon>
        <taxon>Daphniidae</taxon>
        <taxon>Daphnia</taxon>
    </lineage>
</organism>
<feature type="domain" description="Nucleoprotein TPR/MPL1" evidence="9">
    <location>
        <begin position="173"/>
        <end position="250"/>
    </location>
</feature>
<keyword evidence="4 6" id="KW-0175">Coiled coil</keyword>
<dbReference type="GO" id="GO:1901673">
    <property type="term" value="P:regulation of mitotic spindle assembly"/>
    <property type="evidence" value="ECO:0007669"/>
    <property type="project" value="TreeGrafter"/>
</dbReference>
<evidence type="ECO:0000256" key="7">
    <source>
        <dbReference type="SAM" id="MobiDB-lite"/>
    </source>
</evidence>